<dbReference type="Pfam" id="PF14295">
    <property type="entry name" value="PAN_4"/>
    <property type="match status" value="2"/>
</dbReference>
<comment type="caution">
    <text evidence="5">The sequence shown here is derived from an EMBL/GenBank/DDBJ whole genome shotgun (WGS) entry which is preliminary data.</text>
</comment>
<feature type="domain" description="Apple" evidence="4">
    <location>
        <begin position="492"/>
        <end position="522"/>
    </location>
</feature>
<gene>
    <name evidence="5" type="ORF">AB1Y20_002870</name>
</gene>
<dbReference type="CDD" id="cd01100">
    <property type="entry name" value="APPLE_Factor_XI_like"/>
    <property type="match status" value="1"/>
</dbReference>
<reference evidence="5 6" key="1">
    <citation type="journal article" date="2024" name="Science">
        <title>Giant polyketide synthase enzymes in the biosynthesis of giant marine polyether toxins.</title>
        <authorList>
            <person name="Fallon T.R."/>
            <person name="Shende V.V."/>
            <person name="Wierzbicki I.H."/>
            <person name="Pendleton A.L."/>
            <person name="Watervoot N.F."/>
            <person name="Auber R.P."/>
            <person name="Gonzalez D.J."/>
            <person name="Wisecaver J.H."/>
            <person name="Moore B.S."/>
        </authorList>
    </citation>
    <scope>NUCLEOTIDE SEQUENCE [LARGE SCALE GENOMIC DNA]</scope>
    <source>
        <strain evidence="5 6">12B1</strain>
    </source>
</reference>
<dbReference type="InterPro" id="IPR003609">
    <property type="entry name" value="Pan_app"/>
</dbReference>
<protein>
    <recommendedName>
        <fullName evidence="4">Apple domain-containing protein</fullName>
    </recommendedName>
</protein>
<dbReference type="AlphaFoldDB" id="A0AB34JBM3"/>
<proteinExistence type="predicted"/>
<organism evidence="5 6">
    <name type="scientific">Prymnesium parvum</name>
    <name type="common">Toxic golden alga</name>
    <dbReference type="NCBI Taxonomy" id="97485"/>
    <lineage>
        <taxon>Eukaryota</taxon>
        <taxon>Haptista</taxon>
        <taxon>Haptophyta</taxon>
        <taxon>Prymnesiophyceae</taxon>
        <taxon>Prymnesiales</taxon>
        <taxon>Prymnesiaceae</taxon>
        <taxon>Prymnesium</taxon>
    </lineage>
</organism>
<dbReference type="Pfam" id="PF13692">
    <property type="entry name" value="Glyco_trans_1_4"/>
    <property type="match status" value="1"/>
</dbReference>
<feature type="compositionally biased region" description="Low complexity" evidence="3">
    <location>
        <begin position="408"/>
        <end position="420"/>
    </location>
</feature>
<evidence type="ECO:0000313" key="6">
    <source>
        <dbReference type="Proteomes" id="UP001515480"/>
    </source>
</evidence>
<keyword evidence="1" id="KW-0677">Repeat</keyword>
<dbReference type="Proteomes" id="UP001515480">
    <property type="component" value="Unassembled WGS sequence"/>
</dbReference>
<keyword evidence="2" id="KW-1015">Disulfide bond</keyword>
<dbReference type="GO" id="GO:0005576">
    <property type="term" value="C:extracellular region"/>
    <property type="evidence" value="ECO:0007669"/>
    <property type="project" value="InterPro"/>
</dbReference>
<dbReference type="EMBL" id="JBGBPQ010000010">
    <property type="protein sequence ID" value="KAL1518582.1"/>
    <property type="molecule type" value="Genomic_DNA"/>
</dbReference>
<feature type="region of interest" description="Disordered" evidence="3">
    <location>
        <begin position="403"/>
        <end position="422"/>
    </location>
</feature>
<evidence type="ECO:0000313" key="5">
    <source>
        <dbReference type="EMBL" id="KAL1518582.1"/>
    </source>
</evidence>
<feature type="region of interest" description="Disordered" evidence="3">
    <location>
        <begin position="15"/>
        <end position="40"/>
    </location>
</feature>
<keyword evidence="6" id="KW-1185">Reference proteome</keyword>
<evidence type="ECO:0000259" key="4">
    <source>
        <dbReference type="Pfam" id="PF14295"/>
    </source>
</evidence>
<evidence type="ECO:0000256" key="1">
    <source>
        <dbReference type="ARBA" id="ARBA00022737"/>
    </source>
</evidence>
<feature type="domain" description="Apple" evidence="4">
    <location>
        <begin position="564"/>
        <end position="593"/>
    </location>
</feature>
<dbReference type="Gene3D" id="2.115.10.20">
    <property type="entry name" value="Glycosyl hydrolase domain, family 43"/>
    <property type="match status" value="1"/>
</dbReference>
<dbReference type="SUPFAM" id="SSF53756">
    <property type="entry name" value="UDP-Glycosyltransferase/glycogen phosphorylase"/>
    <property type="match status" value="1"/>
</dbReference>
<dbReference type="Gene3D" id="3.50.4.10">
    <property type="entry name" value="Hepatocyte Growth Factor"/>
    <property type="match status" value="2"/>
</dbReference>
<sequence length="1044" mass="112221">MACVQPRLLAPGALRAVPLPSDGTPAATPPPPPRPTDRAPPVAARRLACLESHFSDSPLAAADCLPRLPAGALPRRGSPPLDLQIHVPLDHSGAALTNPSVLCRAGRLLLAGRAILPVRVQPPCTDIWRSSTLLASLGYNHSSARLEPLGCVSDLTALSAEAYGDAGSDAAARCASRGVPPSVGLGGEDPRFFPLSSALYVAYNGAAPPRGEGCARLSRAMVLQRVDALAPPLPLRLDPSAASSDRNWLLFARGRAVHLVYSVQPHVILTLHGGGRCTRTHATSNGVFRRRFAGMAVHGGAHPLLLPSGRRYLSVFHTKDTALQYLNYAYTFDATPPFRVRSVGRRALRLHGRRVRFVSSLAWLGGGEEPWVGVAYGADDSEARLSVLRLEELLEDMEDVTATATDESNASAPAADAGASTPYDRAIRSPCADSQWLRLAHEAAGAGGEEREALGEMVVPPHNPSAWTSNEGRACSLAADARLDAPSIAVVAAAAPRLCCVACLKHELCHAFNWYAGTCYLKQWGGTATFRSGSVAGHFGAEAGCGCEARRGRLANGSRLATRAARSPRECCAECARAPRCSAWTWAPPAACELQHSPRAAEALSAAAADDDDDGAVSGRLALRRSVLFVHPQPPHLHLGCDRRLLGLVGMLQRDGWAVAFAGQSEYDPGPVHGKVELARMGVPLLAPALVDFAVEHAVSVVVVSLWFWSGETLPTRFLTTLRVELPHSKVVILSDDVHHKRVLLGEVKSGRGGRAASVKASRVKEEELASYFHADHVLTISEQDKMSILESLPDDKPMKAHRFSVLRHVYTDGVLFPLSERASFESRHGLLFVGNVNNPTNAHGLRWLLRFAWPALREQQPSLTLKIVGSLEGEEAHLTGLDQLLHAADGVTVVGYVDNLAELLQQARVFIVPIRWATGIITKQSIAHVHGLPTVITPVAARHLAPAPLDMLGNGRVWSHALGRYELARIAMIAERPLEYAAAVLHLYNNRTLWEEISQNGARYARSGGGGHGVCPTGLREDWRAFWQQLDRTVCARTFIDSL</sequence>
<dbReference type="GO" id="GO:0006508">
    <property type="term" value="P:proteolysis"/>
    <property type="evidence" value="ECO:0007669"/>
    <property type="project" value="InterPro"/>
</dbReference>
<accession>A0AB34JBM3</accession>
<dbReference type="Gene3D" id="3.40.50.2000">
    <property type="entry name" value="Glycogen Phosphorylase B"/>
    <property type="match status" value="1"/>
</dbReference>
<dbReference type="InterPro" id="IPR000177">
    <property type="entry name" value="Apple"/>
</dbReference>
<dbReference type="InterPro" id="IPR023296">
    <property type="entry name" value="Glyco_hydro_beta-prop_sf"/>
</dbReference>
<name>A0AB34JBM3_PRYPA</name>
<evidence type="ECO:0000256" key="3">
    <source>
        <dbReference type="SAM" id="MobiDB-lite"/>
    </source>
</evidence>
<evidence type="ECO:0000256" key="2">
    <source>
        <dbReference type="ARBA" id="ARBA00023157"/>
    </source>
</evidence>